<reference evidence="1 2" key="1">
    <citation type="submission" date="2023-02" db="EMBL/GenBank/DDBJ databases">
        <title>LHISI_Scaffold_Assembly.</title>
        <authorList>
            <person name="Stuart O.P."/>
            <person name="Cleave R."/>
            <person name="Magrath M.J.L."/>
            <person name="Mikheyev A.S."/>
        </authorList>
    </citation>
    <scope>NUCLEOTIDE SEQUENCE [LARGE SCALE GENOMIC DNA]</scope>
    <source>
        <strain evidence="1">Daus_M_001</strain>
        <tissue evidence="1">Leg muscle</tissue>
    </source>
</reference>
<sequence>MLYFAQICKRYCSVQHFIIPLCFIKGSTLLISNVHNMGTEKPFMFVWNESMAKRGSSEVTSCIMKYIELHFELLKMYHPKQWLEVIVNASLAFSAYYMDKEDFIDPYSIERMFKKQSDFIIRSFNWIQFSSEEPNTVRTRVSHNTLQPWHSYVIRPLPRVRKHLRPLPTVLLQLYEKVIAVKKAIKKRLARHVQVSSRSI</sequence>
<evidence type="ECO:0000313" key="1">
    <source>
        <dbReference type="EMBL" id="KAJ8886850.1"/>
    </source>
</evidence>
<accession>A0ABQ9HRF0</accession>
<protein>
    <submittedName>
        <fullName evidence="1">Uncharacterized protein</fullName>
    </submittedName>
</protein>
<dbReference type="EMBL" id="JARBHB010000004">
    <property type="protein sequence ID" value="KAJ8886850.1"/>
    <property type="molecule type" value="Genomic_DNA"/>
</dbReference>
<organism evidence="1 2">
    <name type="scientific">Dryococelus australis</name>
    <dbReference type="NCBI Taxonomy" id="614101"/>
    <lineage>
        <taxon>Eukaryota</taxon>
        <taxon>Metazoa</taxon>
        <taxon>Ecdysozoa</taxon>
        <taxon>Arthropoda</taxon>
        <taxon>Hexapoda</taxon>
        <taxon>Insecta</taxon>
        <taxon>Pterygota</taxon>
        <taxon>Neoptera</taxon>
        <taxon>Polyneoptera</taxon>
        <taxon>Phasmatodea</taxon>
        <taxon>Verophasmatodea</taxon>
        <taxon>Anareolatae</taxon>
        <taxon>Phasmatidae</taxon>
        <taxon>Eurycanthinae</taxon>
        <taxon>Dryococelus</taxon>
    </lineage>
</organism>
<comment type="caution">
    <text evidence="1">The sequence shown here is derived from an EMBL/GenBank/DDBJ whole genome shotgun (WGS) entry which is preliminary data.</text>
</comment>
<feature type="non-terminal residue" evidence="1">
    <location>
        <position position="200"/>
    </location>
</feature>
<dbReference type="Proteomes" id="UP001159363">
    <property type="component" value="Chromosome X"/>
</dbReference>
<name>A0ABQ9HRF0_9NEOP</name>
<evidence type="ECO:0000313" key="2">
    <source>
        <dbReference type="Proteomes" id="UP001159363"/>
    </source>
</evidence>
<proteinExistence type="predicted"/>
<gene>
    <name evidence="1" type="ORF">PR048_013062</name>
</gene>
<keyword evidence="2" id="KW-1185">Reference proteome</keyword>